<evidence type="ECO:0000313" key="1">
    <source>
        <dbReference type="EMBL" id="QTA91407.1"/>
    </source>
</evidence>
<name>A0A975GS03_9BACT</name>
<dbReference type="EMBL" id="CP061800">
    <property type="protein sequence ID" value="QTA91407.1"/>
    <property type="molecule type" value="Genomic_DNA"/>
</dbReference>
<reference evidence="1" key="1">
    <citation type="journal article" date="2021" name="Microb. Physiol.">
        <title>Proteogenomic Insights into the Physiology of Marine, Sulfate-Reducing, Filamentous Desulfonema limicola and Desulfonema magnum.</title>
        <authorList>
            <person name="Schnaars V."/>
            <person name="Wohlbrand L."/>
            <person name="Scheve S."/>
            <person name="Hinrichs C."/>
            <person name="Reinhardt R."/>
            <person name="Rabus R."/>
        </authorList>
    </citation>
    <scope>NUCLEOTIDE SEQUENCE</scope>
    <source>
        <strain evidence="1">4be13</strain>
    </source>
</reference>
<keyword evidence="2" id="KW-1185">Reference proteome</keyword>
<protein>
    <submittedName>
        <fullName evidence="1">Uncharacterized protein</fullName>
    </submittedName>
</protein>
<dbReference type="KEGG" id="dmm:dnm_074740"/>
<dbReference type="AlphaFoldDB" id="A0A975GS03"/>
<accession>A0A975GS03</accession>
<dbReference type="Proteomes" id="UP000663722">
    <property type="component" value="Chromosome"/>
</dbReference>
<organism evidence="1 2">
    <name type="scientific">Desulfonema magnum</name>
    <dbReference type="NCBI Taxonomy" id="45655"/>
    <lineage>
        <taxon>Bacteria</taxon>
        <taxon>Pseudomonadati</taxon>
        <taxon>Thermodesulfobacteriota</taxon>
        <taxon>Desulfobacteria</taxon>
        <taxon>Desulfobacterales</taxon>
        <taxon>Desulfococcaceae</taxon>
        <taxon>Desulfonema</taxon>
    </lineage>
</organism>
<gene>
    <name evidence="1" type="ORF">dnm_074740</name>
</gene>
<sequence>MYVWHFYIVRYKKLEHREKKYNILNFFINGPDLLITINDESRGKSQTAFI</sequence>
<proteinExistence type="predicted"/>
<evidence type="ECO:0000313" key="2">
    <source>
        <dbReference type="Proteomes" id="UP000663722"/>
    </source>
</evidence>